<name>A0ABX7CW70_SPHMU</name>
<sequence>MNNIINWDGKWYNSIVSEGYKYTDGVCNLAFFPFFPLFWKGLGLSALNISLLNFIIFCLSFWLGLKSESFSFSSLIFALALPSAIFFMLPYSESLFFLFSIFIVIGIKNGNHKLQCTGFLLASLTRSVSIIFIPAIIIIYIFNRMKNTKDTIINIFSCLLGTAIAALIQFIDTGKWLYFLEVQKHWGRIWDLPSFPLTTFNPEKIMFLDSLSLSMGLLAVYILYDYLNKYLIGNSKKQMLSQEDLATLFCSLYIAAVFFLDVFFTRKNFGHTNIWSINRHVFSTFFGIWIILKQLNNKNSKFEIIVKSVFLFIGFIITEVYKYPTQIILYIIFISWFYLGERKQDLFLKLLILIVLIYAQISLLQEFLSNKWIG</sequence>
<dbReference type="EMBL" id="CP068224">
    <property type="protein sequence ID" value="QQT55319.1"/>
    <property type="molecule type" value="Genomic_DNA"/>
</dbReference>
<proteinExistence type="predicted"/>
<feature type="transmembrane region" description="Helical" evidence="1">
    <location>
        <begin position="119"/>
        <end position="142"/>
    </location>
</feature>
<feature type="transmembrane region" description="Helical" evidence="1">
    <location>
        <begin position="245"/>
        <end position="265"/>
    </location>
</feature>
<feature type="transmembrane region" description="Helical" evidence="1">
    <location>
        <begin position="277"/>
        <end position="295"/>
    </location>
</feature>
<gene>
    <name evidence="2" type="ORF">I6I98_08715</name>
</gene>
<feature type="transmembrane region" description="Helical" evidence="1">
    <location>
        <begin position="42"/>
        <end position="63"/>
    </location>
</feature>
<keyword evidence="3" id="KW-1185">Reference proteome</keyword>
<dbReference type="Proteomes" id="UP000595498">
    <property type="component" value="Chromosome"/>
</dbReference>
<evidence type="ECO:0000313" key="2">
    <source>
        <dbReference type="EMBL" id="QQT55319.1"/>
    </source>
</evidence>
<protein>
    <recommendedName>
        <fullName evidence="4">Integral membrane protein</fullName>
    </recommendedName>
</protein>
<reference evidence="2 3" key="1">
    <citation type="submission" date="2021-01" db="EMBL/GenBank/DDBJ databases">
        <title>FDA dAtabase for Regulatory Grade micrObial Sequences (FDA-ARGOS): Supporting development and validation of Infectious Disease Dx tests.</title>
        <authorList>
            <person name="Sproer C."/>
            <person name="Gronow S."/>
            <person name="Severitt S."/>
            <person name="Schroder I."/>
            <person name="Tallon L."/>
            <person name="Sadzewicz L."/>
            <person name="Zhao X."/>
            <person name="Boylan J."/>
            <person name="Ott S."/>
            <person name="Bowen H."/>
            <person name="Vavikolanu K."/>
            <person name="Mehta A."/>
            <person name="Aluvathingal J."/>
            <person name="Nadendla S."/>
            <person name="Lowell S."/>
            <person name="Myers T."/>
            <person name="Yan Y."/>
            <person name="Sichtig H."/>
        </authorList>
    </citation>
    <scope>NUCLEOTIDE SEQUENCE [LARGE SCALE GENOMIC DNA]</scope>
    <source>
        <strain evidence="2 3">FDAARGOS_1141</strain>
    </source>
</reference>
<evidence type="ECO:0008006" key="4">
    <source>
        <dbReference type="Google" id="ProtNLM"/>
    </source>
</evidence>
<feature type="transmembrane region" description="Helical" evidence="1">
    <location>
        <begin position="346"/>
        <end position="364"/>
    </location>
</feature>
<keyword evidence="1" id="KW-1133">Transmembrane helix</keyword>
<accession>A0ABX7CW70</accession>
<feature type="transmembrane region" description="Helical" evidence="1">
    <location>
        <begin position="151"/>
        <end position="171"/>
    </location>
</feature>
<keyword evidence="1" id="KW-0472">Membrane</keyword>
<evidence type="ECO:0000256" key="1">
    <source>
        <dbReference type="SAM" id="Phobius"/>
    </source>
</evidence>
<keyword evidence="1" id="KW-0812">Transmembrane</keyword>
<feature type="transmembrane region" description="Helical" evidence="1">
    <location>
        <begin position="75"/>
        <end position="107"/>
    </location>
</feature>
<evidence type="ECO:0000313" key="3">
    <source>
        <dbReference type="Proteomes" id="UP000595498"/>
    </source>
</evidence>
<feature type="transmembrane region" description="Helical" evidence="1">
    <location>
        <begin position="323"/>
        <end position="339"/>
    </location>
</feature>
<feature type="transmembrane region" description="Helical" evidence="1">
    <location>
        <begin position="205"/>
        <end position="224"/>
    </location>
</feature>
<feature type="transmembrane region" description="Helical" evidence="1">
    <location>
        <begin position="302"/>
        <end position="317"/>
    </location>
</feature>
<organism evidence="2 3">
    <name type="scientific">Sphingobacterium multivorum</name>
    <dbReference type="NCBI Taxonomy" id="28454"/>
    <lineage>
        <taxon>Bacteria</taxon>
        <taxon>Pseudomonadati</taxon>
        <taxon>Bacteroidota</taxon>
        <taxon>Sphingobacteriia</taxon>
        <taxon>Sphingobacteriales</taxon>
        <taxon>Sphingobacteriaceae</taxon>
        <taxon>Sphingobacterium</taxon>
    </lineage>
</organism>